<gene>
    <name evidence="3" type="ORF">DFQ14_11935</name>
</gene>
<feature type="transmembrane region" description="Helical" evidence="1">
    <location>
        <begin position="44"/>
        <end position="66"/>
    </location>
</feature>
<keyword evidence="2" id="KW-0732">Signal</keyword>
<protein>
    <recommendedName>
        <fullName evidence="5">Secreted protein with PEP-CTERM sorting signal</fullName>
    </recommendedName>
</protein>
<reference evidence="3 4" key="1">
    <citation type="submission" date="2018-07" db="EMBL/GenBank/DDBJ databases">
        <title>Genomic Encyclopedia of Type Strains, Phase III (KMG-III): the genomes of soil and plant-associated and newly described type strains.</title>
        <authorList>
            <person name="Whitman W."/>
        </authorList>
    </citation>
    <scope>NUCLEOTIDE SEQUENCE [LARGE SCALE GENOMIC DNA]</scope>
    <source>
        <strain evidence="3 4">CECT 8575</strain>
    </source>
</reference>
<keyword evidence="1" id="KW-0472">Membrane</keyword>
<organism evidence="3 4">
    <name type="scientific">Halopolyspora algeriensis</name>
    <dbReference type="NCBI Taxonomy" id="1500506"/>
    <lineage>
        <taxon>Bacteria</taxon>
        <taxon>Bacillati</taxon>
        <taxon>Actinomycetota</taxon>
        <taxon>Actinomycetes</taxon>
        <taxon>Actinomycetes incertae sedis</taxon>
        <taxon>Halopolyspora</taxon>
    </lineage>
</organism>
<dbReference type="EMBL" id="QPJC01000019">
    <property type="protein sequence ID" value="RCW38831.1"/>
    <property type="molecule type" value="Genomic_DNA"/>
</dbReference>
<feature type="signal peptide" evidence="2">
    <location>
        <begin position="1"/>
        <end position="26"/>
    </location>
</feature>
<name>A0A368VIJ8_9ACTN</name>
<evidence type="ECO:0000256" key="1">
    <source>
        <dbReference type="SAM" id="Phobius"/>
    </source>
</evidence>
<evidence type="ECO:0008006" key="5">
    <source>
        <dbReference type="Google" id="ProtNLM"/>
    </source>
</evidence>
<keyword evidence="4" id="KW-1185">Reference proteome</keyword>
<comment type="caution">
    <text evidence="3">The sequence shown here is derived from an EMBL/GenBank/DDBJ whole genome shotgun (WGS) entry which is preliminary data.</text>
</comment>
<evidence type="ECO:0000256" key="2">
    <source>
        <dbReference type="SAM" id="SignalP"/>
    </source>
</evidence>
<proteinExistence type="predicted"/>
<dbReference type="RefSeq" id="WP_141921399.1">
    <property type="nucleotide sequence ID" value="NZ_QPJC01000019.1"/>
</dbReference>
<keyword evidence="1" id="KW-0812">Transmembrane</keyword>
<feature type="chain" id="PRO_5038830433" description="Secreted protein with PEP-CTERM sorting signal" evidence="2">
    <location>
        <begin position="27"/>
        <end position="81"/>
    </location>
</feature>
<dbReference type="Proteomes" id="UP000253495">
    <property type="component" value="Unassembled WGS sequence"/>
</dbReference>
<sequence length="81" mass="8459">MGSRMTRACIRVFVLIATMFIGTATAGAATLEQHVQAQATPLESLGAPVGLAAVGLGITGMLAGAFRRKKATVQPENERKF</sequence>
<evidence type="ECO:0000313" key="3">
    <source>
        <dbReference type="EMBL" id="RCW38831.1"/>
    </source>
</evidence>
<evidence type="ECO:0000313" key="4">
    <source>
        <dbReference type="Proteomes" id="UP000253495"/>
    </source>
</evidence>
<keyword evidence="1" id="KW-1133">Transmembrane helix</keyword>
<dbReference type="AlphaFoldDB" id="A0A368VIJ8"/>
<accession>A0A368VIJ8</accession>